<dbReference type="Proteomes" id="UP000014760">
    <property type="component" value="Unassembled WGS sequence"/>
</dbReference>
<accession>R7UVN3</accession>
<gene>
    <name evidence="7" type="ORF">CAPTEDRAFT_187736</name>
</gene>
<dbReference type="EMBL" id="KB299425">
    <property type="protein sequence ID" value="ELU08007.1"/>
    <property type="molecule type" value="Genomic_DNA"/>
</dbReference>
<dbReference type="AlphaFoldDB" id="R7UVN3"/>
<dbReference type="EMBL" id="AMQN01006868">
    <property type="status" value="NOT_ANNOTATED_CDS"/>
    <property type="molecule type" value="Genomic_DNA"/>
</dbReference>
<dbReference type="EnsemblMetazoa" id="CapteT187736">
    <property type="protein sequence ID" value="CapteP187736"/>
    <property type="gene ID" value="CapteG187736"/>
</dbReference>
<name>R7UVN3_CAPTE</name>
<dbReference type="SUPFAM" id="SSF81321">
    <property type="entry name" value="Family A G protein-coupled receptor-like"/>
    <property type="match status" value="1"/>
</dbReference>
<dbReference type="GO" id="GO:0016020">
    <property type="term" value="C:membrane"/>
    <property type="evidence" value="ECO:0007669"/>
    <property type="project" value="UniProtKB-SubCell"/>
</dbReference>
<keyword evidence="3 5" id="KW-1133">Transmembrane helix</keyword>
<sequence>MEVSTADPSTTLLTTLATIIKRERQAHSVWCIYFPFTTSFLLASILVIFGLVSNFLTIVLLWSDRNKSATMLLLILLSISDSVLLMWFVGVTIVPAYFDFMGDPIKASEIKIPFLVYSAYCVDVSRMMSIWLTVLVTWQRYIGACKPFLYVKYGSLKAARASAFVAFTVIAIFFLPKFFEARPSRHPLGWLIPKQRSYTENKFYSVLYSLVAYYTLNYIGPIACLSYMTFALIRALRKIRRTRQNMIGSSSNKDEVTLSIVIVVVISIFCYILGPLRKTLIEIYPDPKENKCGGVIFYYSATLLIVLFSGGCNFIVYVLFVKKLRKKAANLLFRRCCRRVGPVINNVPTSAGGSGPTLIRVKQANRNSSMVVVQSGQNQPAVFSIMPK</sequence>
<dbReference type="HOGENOM" id="CLU_009579_24_7_1"/>
<feature type="transmembrane region" description="Helical" evidence="5">
    <location>
        <begin position="40"/>
        <end position="62"/>
    </location>
</feature>
<dbReference type="PROSITE" id="PS50262">
    <property type="entry name" value="G_PROTEIN_RECEP_F1_2"/>
    <property type="match status" value="1"/>
</dbReference>
<keyword evidence="9" id="KW-1185">Reference proteome</keyword>
<evidence type="ECO:0000313" key="8">
    <source>
        <dbReference type="EnsemblMetazoa" id="CapteP187736"/>
    </source>
</evidence>
<dbReference type="Pfam" id="PF00001">
    <property type="entry name" value="7tm_1"/>
    <property type="match status" value="1"/>
</dbReference>
<evidence type="ECO:0000313" key="7">
    <source>
        <dbReference type="EMBL" id="ELU08007.1"/>
    </source>
</evidence>
<dbReference type="PANTHER" id="PTHR46641">
    <property type="entry name" value="FMRFAMIDE RECEPTOR-RELATED"/>
    <property type="match status" value="1"/>
</dbReference>
<comment type="subcellular location">
    <subcellularLocation>
        <location evidence="1">Membrane</location>
    </subcellularLocation>
</comment>
<feature type="domain" description="G-protein coupled receptors family 1 profile" evidence="6">
    <location>
        <begin position="53"/>
        <end position="317"/>
    </location>
</feature>
<dbReference type="InterPro" id="IPR017452">
    <property type="entry name" value="GPCR_Rhodpsn_7TM"/>
</dbReference>
<evidence type="ECO:0000256" key="3">
    <source>
        <dbReference type="ARBA" id="ARBA00022989"/>
    </source>
</evidence>
<dbReference type="GO" id="GO:0004930">
    <property type="term" value="F:G protein-coupled receptor activity"/>
    <property type="evidence" value="ECO:0007669"/>
    <property type="project" value="InterPro"/>
</dbReference>
<feature type="transmembrane region" description="Helical" evidence="5">
    <location>
        <begin position="117"/>
        <end position="138"/>
    </location>
</feature>
<feature type="transmembrane region" description="Helical" evidence="5">
    <location>
        <begin position="256"/>
        <end position="276"/>
    </location>
</feature>
<evidence type="ECO:0000256" key="2">
    <source>
        <dbReference type="ARBA" id="ARBA00022692"/>
    </source>
</evidence>
<reference evidence="7 9" key="2">
    <citation type="journal article" date="2013" name="Nature">
        <title>Insights into bilaterian evolution from three spiralian genomes.</title>
        <authorList>
            <person name="Simakov O."/>
            <person name="Marletaz F."/>
            <person name="Cho S.J."/>
            <person name="Edsinger-Gonzales E."/>
            <person name="Havlak P."/>
            <person name="Hellsten U."/>
            <person name="Kuo D.H."/>
            <person name="Larsson T."/>
            <person name="Lv J."/>
            <person name="Arendt D."/>
            <person name="Savage R."/>
            <person name="Osoegawa K."/>
            <person name="de Jong P."/>
            <person name="Grimwood J."/>
            <person name="Chapman J.A."/>
            <person name="Shapiro H."/>
            <person name="Aerts A."/>
            <person name="Otillar R.P."/>
            <person name="Terry A.Y."/>
            <person name="Boore J.L."/>
            <person name="Grigoriev I.V."/>
            <person name="Lindberg D.R."/>
            <person name="Seaver E.C."/>
            <person name="Weisblat D.A."/>
            <person name="Putnam N.H."/>
            <person name="Rokhsar D.S."/>
        </authorList>
    </citation>
    <scope>NUCLEOTIDE SEQUENCE</scope>
    <source>
        <strain evidence="7 9">I ESC-2004</strain>
    </source>
</reference>
<proteinExistence type="predicted"/>
<feature type="transmembrane region" description="Helical" evidence="5">
    <location>
        <begin position="296"/>
        <end position="320"/>
    </location>
</feature>
<protein>
    <recommendedName>
        <fullName evidence="6">G-protein coupled receptors family 1 profile domain-containing protein</fullName>
    </recommendedName>
</protein>
<keyword evidence="2 5" id="KW-0812">Transmembrane</keyword>
<evidence type="ECO:0000313" key="9">
    <source>
        <dbReference type="Proteomes" id="UP000014760"/>
    </source>
</evidence>
<dbReference type="PANTHER" id="PTHR46641:SF2">
    <property type="entry name" value="FMRFAMIDE RECEPTOR"/>
    <property type="match status" value="1"/>
</dbReference>
<feature type="transmembrane region" description="Helical" evidence="5">
    <location>
        <begin position="74"/>
        <end position="97"/>
    </location>
</feature>
<evidence type="ECO:0000256" key="5">
    <source>
        <dbReference type="SAM" id="Phobius"/>
    </source>
</evidence>
<evidence type="ECO:0000256" key="4">
    <source>
        <dbReference type="ARBA" id="ARBA00023136"/>
    </source>
</evidence>
<feature type="transmembrane region" description="Helical" evidence="5">
    <location>
        <begin position="158"/>
        <end position="179"/>
    </location>
</feature>
<dbReference type="InterPro" id="IPR052954">
    <property type="entry name" value="GPCR-Ligand_Int"/>
</dbReference>
<dbReference type="OMA" id="YIHRVGI"/>
<dbReference type="Gene3D" id="1.20.1070.10">
    <property type="entry name" value="Rhodopsin 7-helix transmembrane proteins"/>
    <property type="match status" value="1"/>
</dbReference>
<keyword evidence="4 5" id="KW-0472">Membrane</keyword>
<dbReference type="InterPro" id="IPR000276">
    <property type="entry name" value="GPCR_Rhodpsn"/>
</dbReference>
<dbReference type="OrthoDB" id="6059163at2759"/>
<evidence type="ECO:0000259" key="6">
    <source>
        <dbReference type="PROSITE" id="PS50262"/>
    </source>
</evidence>
<evidence type="ECO:0000256" key="1">
    <source>
        <dbReference type="ARBA" id="ARBA00004370"/>
    </source>
</evidence>
<organism evidence="7">
    <name type="scientific">Capitella teleta</name>
    <name type="common">Polychaete worm</name>
    <dbReference type="NCBI Taxonomy" id="283909"/>
    <lineage>
        <taxon>Eukaryota</taxon>
        <taxon>Metazoa</taxon>
        <taxon>Spiralia</taxon>
        <taxon>Lophotrochozoa</taxon>
        <taxon>Annelida</taxon>
        <taxon>Polychaeta</taxon>
        <taxon>Sedentaria</taxon>
        <taxon>Scolecida</taxon>
        <taxon>Capitellidae</taxon>
        <taxon>Capitella</taxon>
    </lineage>
</organism>
<reference evidence="9" key="1">
    <citation type="submission" date="2012-12" db="EMBL/GenBank/DDBJ databases">
        <authorList>
            <person name="Hellsten U."/>
            <person name="Grimwood J."/>
            <person name="Chapman J.A."/>
            <person name="Shapiro H."/>
            <person name="Aerts A."/>
            <person name="Otillar R.P."/>
            <person name="Terry A.Y."/>
            <person name="Boore J.L."/>
            <person name="Simakov O."/>
            <person name="Marletaz F."/>
            <person name="Cho S.-J."/>
            <person name="Edsinger-Gonzales E."/>
            <person name="Havlak P."/>
            <person name="Kuo D.-H."/>
            <person name="Larsson T."/>
            <person name="Lv J."/>
            <person name="Arendt D."/>
            <person name="Savage R."/>
            <person name="Osoegawa K."/>
            <person name="de Jong P."/>
            <person name="Lindberg D.R."/>
            <person name="Seaver E.C."/>
            <person name="Weisblat D.A."/>
            <person name="Putnam N.H."/>
            <person name="Grigoriev I.V."/>
            <person name="Rokhsar D.S."/>
        </authorList>
    </citation>
    <scope>NUCLEOTIDE SEQUENCE</scope>
    <source>
        <strain evidence="9">I ESC-2004</strain>
    </source>
</reference>
<dbReference type="PRINTS" id="PR00237">
    <property type="entry name" value="GPCRRHODOPSN"/>
</dbReference>
<reference evidence="8" key="3">
    <citation type="submission" date="2015-06" db="UniProtKB">
        <authorList>
            <consortium name="EnsemblMetazoa"/>
        </authorList>
    </citation>
    <scope>IDENTIFICATION</scope>
</reference>
<dbReference type="STRING" id="283909.R7UVN3"/>
<feature type="transmembrane region" description="Helical" evidence="5">
    <location>
        <begin position="211"/>
        <end position="236"/>
    </location>
</feature>